<organism evidence="1 2">
    <name type="scientific">Dactylosporangium salmoneum</name>
    <dbReference type="NCBI Taxonomy" id="53361"/>
    <lineage>
        <taxon>Bacteria</taxon>
        <taxon>Bacillati</taxon>
        <taxon>Actinomycetota</taxon>
        <taxon>Actinomycetes</taxon>
        <taxon>Micromonosporales</taxon>
        <taxon>Micromonosporaceae</taxon>
        <taxon>Dactylosporangium</taxon>
    </lineage>
</organism>
<dbReference type="Proteomes" id="UP001501444">
    <property type="component" value="Unassembled WGS sequence"/>
</dbReference>
<sequence length="308" mass="32154">MSKRQRDSREYARRMRMIQERAAARHSRLRTAYLAIGAVLLVFAVMIVVRLGSGTGGGGGQAPSALPTGAAAAEITAGVTSVPAATLDQVGKGSAQVLPTVVTGQQTLTEGGKPLLLYVGAEYCPFCAAQRWPVVVALSRFGTFSNLALTTSAADDVFPNTPTLSFHGSTYTSQYIVFQGVETTTNVRKNGQYTPLDQLTAAQAQIVQKFNAPPYVPKDSAGSIPFMDFANRAVLAGSSYSPELLENHSHAQIVAAIKDPSTQLGGAIDGNANALTALICKLTGAQPADVCSSAAVKAFQGEFANAGQ</sequence>
<comment type="caution">
    <text evidence="1">The sequence shown here is derived from an EMBL/GenBank/DDBJ whole genome shotgun (WGS) entry which is preliminary data.</text>
</comment>
<dbReference type="EMBL" id="BAAARV010000053">
    <property type="protein sequence ID" value="GAA2362103.1"/>
    <property type="molecule type" value="Genomic_DNA"/>
</dbReference>
<evidence type="ECO:0000313" key="2">
    <source>
        <dbReference type="Proteomes" id="UP001501444"/>
    </source>
</evidence>
<keyword evidence="2" id="KW-1185">Reference proteome</keyword>
<dbReference type="RefSeq" id="WP_344615710.1">
    <property type="nucleotide sequence ID" value="NZ_BAAARV010000053.1"/>
</dbReference>
<dbReference type="InterPro" id="IPR009272">
    <property type="entry name" value="DUF929"/>
</dbReference>
<accession>A0ABP5TY29</accession>
<name>A0ABP5TY29_9ACTN</name>
<protein>
    <recommendedName>
        <fullName evidence="3">DUF929 domain-containing protein</fullName>
    </recommendedName>
</protein>
<proteinExistence type="predicted"/>
<evidence type="ECO:0008006" key="3">
    <source>
        <dbReference type="Google" id="ProtNLM"/>
    </source>
</evidence>
<reference evidence="2" key="1">
    <citation type="journal article" date="2019" name="Int. J. Syst. Evol. Microbiol.">
        <title>The Global Catalogue of Microorganisms (GCM) 10K type strain sequencing project: providing services to taxonomists for standard genome sequencing and annotation.</title>
        <authorList>
            <consortium name="The Broad Institute Genomics Platform"/>
            <consortium name="The Broad Institute Genome Sequencing Center for Infectious Disease"/>
            <person name="Wu L."/>
            <person name="Ma J."/>
        </authorList>
    </citation>
    <scope>NUCLEOTIDE SEQUENCE [LARGE SCALE GENOMIC DNA]</scope>
    <source>
        <strain evidence="2">JCM 3272</strain>
    </source>
</reference>
<dbReference type="Pfam" id="PF06053">
    <property type="entry name" value="DUF929"/>
    <property type="match status" value="1"/>
</dbReference>
<evidence type="ECO:0000313" key="1">
    <source>
        <dbReference type="EMBL" id="GAA2362103.1"/>
    </source>
</evidence>
<gene>
    <name evidence="1" type="ORF">GCM10010170_058010</name>
</gene>